<sequence length="193" mass="20430">MRRLLFAATSAIPLLLATGLTASAQPRFGGGSFHYGGGFRTYGLGAPGLGMRPMGMRPAFPAYRAGFRPGWQGGGWGRPGFYPNRPYWGGGYRPYWGAGYRPYRRYWGGYPYWGAAAGLATAATIGAIASYPSYYPDYPAYPVYPAYEVAPAGDGGQCATPVKVCTLYEPAPLGVGCSCRVPGGRARGTVVGP</sequence>
<keyword evidence="1" id="KW-0732">Signal</keyword>
<dbReference type="STRING" id="53254.SAMN05660750_04145"/>
<reference evidence="2 3" key="1">
    <citation type="submission" date="2015-10" db="EMBL/GenBank/DDBJ databases">
        <title>Draft genome of Bosea thiooxidans.</title>
        <authorList>
            <person name="Wang X."/>
        </authorList>
    </citation>
    <scope>NUCLEOTIDE SEQUENCE [LARGE SCALE GENOMIC DNA]</scope>
    <source>
        <strain evidence="2 3">CGMCC 9174</strain>
    </source>
</reference>
<feature type="chain" id="PRO_5006203930" evidence="1">
    <location>
        <begin position="25"/>
        <end position="193"/>
    </location>
</feature>
<protein>
    <submittedName>
        <fullName evidence="2">Uncharacterized protein</fullName>
    </submittedName>
</protein>
<feature type="signal peptide" evidence="1">
    <location>
        <begin position="1"/>
        <end position="24"/>
    </location>
</feature>
<evidence type="ECO:0000313" key="3">
    <source>
        <dbReference type="Proteomes" id="UP000051562"/>
    </source>
</evidence>
<dbReference type="AlphaFoldDB" id="A0A0Q3I6S4"/>
<name>A0A0Q3I6S4_9HYPH</name>
<dbReference type="EMBL" id="LMAR01000033">
    <property type="protein sequence ID" value="KQK30711.1"/>
    <property type="molecule type" value="Genomic_DNA"/>
</dbReference>
<accession>A0A0Q3I6S4</accession>
<dbReference type="RefSeq" id="WP_055727872.1">
    <property type="nucleotide sequence ID" value="NZ_LMAR01000033.1"/>
</dbReference>
<comment type="caution">
    <text evidence="2">The sequence shown here is derived from an EMBL/GenBank/DDBJ whole genome shotgun (WGS) entry which is preliminary data.</text>
</comment>
<keyword evidence="3" id="KW-1185">Reference proteome</keyword>
<evidence type="ECO:0000313" key="2">
    <source>
        <dbReference type="EMBL" id="KQK30711.1"/>
    </source>
</evidence>
<organism evidence="2 3">
    <name type="scientific">Bosea thiooxidans</name>
    <dbReference type="NCBI Taxonomy" id="53254"/>
    <lineage>
        <taxon>Bacteria</taxon>
        <taxon>Pseudomonadati</taxon>
        <taxon>Pseudomonadota</taxon>
        <taxon>Alphaproteobacteria</taxon>
        <taxon>Hyphomicrobiales</taxon>
        <taxon>Boseaceae</taxon>
        <taxon>Bosea</taxon>
    </lineage>
</organism>
<dbReference type="Proteomes" id="UP000051562">
    <property type="component" value="Unassembled WGS sequence"/>
</dbReference>
<proteinExistence type="predicted"/>
<gene>
    <name evidence="2" type="ORF">ARD30_12230</name>
</gene>
<evidence type="ECO:0000256" key="1">
    <source>
        <dbReference type="SAM" id="SignalP"/>
    </source>
</evidence>